<keyword evidence="2" id="KW-0396">Initiation factor</keyword>
<evidence type="ECO:0000313" key="3">
    <source>
        <dbReference type="Proteomes" id="UP000738376"/>
    </source>
</evidence>
<dbReference type="Pfam" id="PF02486">
    <property type="entry name" value="Rep_trans"/>
    <property type="match status" value="1"/>
</dbReference>
<keyword evidence="3" id="KW-1185">Reference proteome</keyword>
<dbReference type="GO" id="GO:0003743">
    <property type="term" value="F:translation initiation factor activity"/>
    <property type="evidence" value="ECO:0007669"/>
    <property type="project" value="UniProtKB-KW"/>
</dbReference>
<dbReference type="RefSeq" id="WP_169362174.1">
    <property type="nucleotide sequence ID" value="NZ_JAAVJL010000001.1"/>
</dbReference>
<protein>
    <submittedName>
        <fullName evidence="2">Replication initiation factor domain-containing protein</fullName>
    </submittedName>
</protein>
<proteinExistence type="predicted"/>
<dbReference type="InterPro" id="IPR003491">
    <property type="entry name" value="REP-like_C"/>
</dbReference>
<dbReference type="Proteomes" id="UP000738376">
    <property type="component" value="Unassembled WGS sequence"/>
</dbReference>
<organism evidence="2 3">
    <name type="scientific">Pseudanabaena yagii GIHE-NHR1</name>
    <dbReference type="NCBI Taxonomy" id="2722753"/>
    <lineage>
        <taxon>Bacteria</taxon>
        <taxon>Bacillati</taxon>
        <taxon>Cyanobacteriota</taxon>
        <taxon>Cyanophyceae</taxon>
        <taxon>Pseudanabaenales</taxon>
        <taxon>Pseudanabaenaceae</taxon>
        <taxon>Pseudanabaena</taxon>
        <taxon>Pseudanabaena yagii</taxon>
    </lineage>
</organism>
<name>A0ABX1LNL2_9CYAN</name>
<evidence type="ECO:0000313" key="2">
    <source>
        <dbReference type="EMBL" id="NMF57100.1"/>
    </source>
</evidence>
<sequence>MEIYQTPLGNTGSVLSEAPAMENQFTAVLDWLQGCFKLSDYGEFEYFLSLVTDICSDEWIRDDDRPLYKGRHFTHSIRTIRGSILGWNIDDDNKLDCWLSLTGKTLIGANFDNLRQFLLFLITLETRFTRIDLAIDDYSKSLKPQYFKTAYQRGHHHGFRKMSFIENFESSDSEEEQGFTVYMGRRNGNKLTRFYNKSVESKGEIDAYRLEVEYKDDYTKNVLDYLLSAESFAKAIANLVVSAIDFRDNDIQLLWWNAFITRLEAHPVHLLCRRAKPTIEASMNWIEHQVETTLAVVEEFCDRITCNFDDWLKERIASGRQRMKSVHRGAINEALRLYDRYIDPRPLPPLTPF</sequence>
<evidence type="ECO:0000259" key="1">
    <source>
        <dbReference type="Pfam" id="PF02486"/>
    </source>
</evidence>
<accession>A0ABX1LNL2</accession>
<comment type="caution">
    <text evidence="2">The sequence shown here is derived from an EMBL/GenBank/DDBJ whole genome shotgun (WGS) entry which is preliminary data.</text>
</comment>
<reference evidence="2 3" key="1">
    <citation type="submission" date="2020-03" db="EMBL/GenBank/DDBJ databases">
        <title>Draft Genome Sequence of 2-Methylisoborneol Producing Pseudanabaena yagii Strain GIHE-NHR1 Isolated from North Han River in South Korea.</title>
        <authorList>
            <person name="Jeong J."/>
        </authorList>
    </citation>
    <scope>NUCLEOTIDE SEQUENCE [LARGE SCALE GENOMIC DNA]</scope>
    <source>
        <strain evidence="2 3">GIHE-NHR1</strain>
    </source>
</reference>
<keyword evidence="2" id="KW-0648">Protein biosynthesis</keyword>
<feature type="domain" description="Replication initiation protein-like C-terminal" evidence="1">
    <location>
        <begin position="127"/>
        <end position="315"/>
    </location>
</feature>
<dbReference type="EMBL" id="JAAVJL010000001">
    <property type="protein sequence ID" value="NMF57100.1"/>
    <property type="molecule type" value="Genomic_DNA"/>
</dbReference>
<gene>
    <name evidence="2" type="ORF">HC246_03485</name>
</gene>